<evidence type="ECO:0000256" key="1">
    <source>
        <dbReference type="SAM" id="SignalP"/>
    </source>
</evidence>
<dbReference type="AlphaFoldDB" id="A0AAD4XSA0"/>
<organism evidence="2 3">
    <name type="scientific">Papaver atlanticum</name>
    <dbReference type="NCBI Taxonomy" id="357466"/>
    <lineage>
        <taxon>Eukaryota</taxon>
        <taxon>Viridiplantae</taxon>
        <taxon>Streptophyta</taxon>
        <taxon>Embryophyta</taxon>
        <taxon>Tracheophyta</taxon>
        <taxon>Spermatophyta</taxon>
        <taxon>Magnoliopsida</taxon>
        <taxon>Ranunculales</taxon>
        <taxon>Papaveraceae</taxon>
        <taxon>Papaveroideae</taxon>
        <taxon>Papaver</taxon>
    </lineage>
</organism>
<evidence type="ECO:0000313" key="2">
    <source>
        <dbReference type="EMBL" id="KAI3942461.1"/>
    </source>
</evidence>
<keyword evidence="3" id="KW-1185">Reference proteome</keyword>
<evidence type="ECO:0000313" key="3">
    <source>
        <dbReference type="Proteomes" id="UP001202328"/>
    </source>
</evidence>
<feature type="chain" id="PRO_5042095835" evidence="1">
    <location>
        <begin position="21"/>
        <end position="114"/>
    </location>
</feature>
<name>A0AAD4XSA0_9MAGN</name>
<accession>A0AAD4XSA0</accession>
<dbReference type="Proteomes" id="UP001202328">
    <property type="component" value="Unassembled WGS sequence"/>
</dbReference>
<feature type="signal peptide" evidence="1">
    <location>
        <begin position="1"/>
        <end position="20"/>
    </location>
</feature>
<proteinExistence type="predicted"/>
<comment type="caution">
    <text evidence="2">The sequence shown here is derived from an EMBL/GenBank/DDBJ whole genome shotgun (WGS) entry which is preliminary data.</text>
</comment>
<sequence length="114" mass="13385">MLRIRIVGLSLLEFLKGAELWNLFVCHVEMSIVFVKTFEGHFLGLDTGKDGSNDDFSGIMFNLVAPETFVKLYYIIMNMAKEEIFLDQWEDLTISSWQIPIVMEQQLWIRYRLS</sequence>
<reference evidence="2" key="1">
    <citation type="submission" date="2022-04" db="EMBL/GenBank/DDBJ databases">
        <title>A functionally conserved STORR gene fusion in Papaver species that diverged 16.8 million years ago.</title>
        <authorList>
            <person name="Catania T."/>
        </authorList>
    </citation>
    <scope>NUCLEOTIDE SEQUENCE</scope>
    <source>
        <strain evidence="2">S-188037</strain>
    </source>
</reference>
<dbReference type="EMBL" id="JAJJMB010004648">
    <property type="protein sequence ID" value="KAI3942461.1"/>
    <property type="molecule type" value="Genomic_DNA"/>
</dbReference>
<keyword evidence="1" id="KW-0732">Signal</keyword>
<protein>
    <submittedName>
        <fullName evidence="2">Uncharacterized protein</fullName>
    </submittedName>
</protein>
<gene>
    <name evidence="2" type="ORF">MKW98_013113</name>
</gene>